<dbReference type="Gene3D" id="3.10.20.30">
    <property type="match status" value="1"/>
</dbReference>
<proteinExistence type="predicted"/>
<name>A0A921LDG7_9FIRM</name>
<comment type="caution">
    <text evidence="1">The sequence shown here is derived from an EMBL/GenBank/DDBJ whole genome shotgun (WGS) entry which is preliminary data.</text>
</comment>
<dbReference type="PANTHER" id="PTHR34472">
    <property type="entry name" value="SULFUR CARRIER PROTEIN THIS"/>
    <property type="match status" value="1"/>
</dbReference>
<protein>
    <submittedName>
        <fullName evidence="1">Sulfur carrier protein ThiS</fullName>
    </submittedName>
</protein>
<dbReference type="InterPro" id="IPR012675">
    <property type="entry name" value="Beta-grasp_dom_sf"/>
</dbReference>
<dbReference type="InterPro" id="IPR003749">
    <property type="entry name" value="ThiS/MoaD-like"/>
</dbReference>
<evidence type="ECO:0000313" key="2">
    <source>
        <dbReference type="Proteomes" id="UP000769156"/>
    </source>
</evidence>
<dbReference type="CDD" id="cd00565">
    <property type="entry name" value="Ubl_ThiS"/>
    <property type="match status" value="1"/>
</dbReference>
<dbReference type="AlphaFoldDB" id="A0A921LDG7"/>
<sequence length="67" mass="7304">MITARINGQPETFASSLSVSAFLEEKGYRPDRVAVEQNGSIVPKREYESRLIEDGDTLEVVSFVGGG</sequence>
<reference evidence="1" key="2">
    <citation type="submission" date="2021-09" db="EMBL/GenBank/DDBJ databases">
        <authorList>
            <person name="Gilroy R."/>
        </authorList>
    </citation>
    <scope>NUCLEOTIDE SEQUENCE</scope>
    <source>
        <strain evidence="1">ChiSjej5B23-16112</strain>
    </source>
</reference>
<dbReference type="EMBL" id="DYVY01000005">
    <property type="protein sequence ID" value="HJF93188.1"/>
    <property type="molecule type" value="Genomic_DNA"/>
</dbReference>
<organism evidence="1 2">
    <name type="scientific">Lachnoclostridium phocaeense</name>
    <dbReference type="NCBI Taxonomy" id="1871021"/>
    <lineage>
        <taxon>Bacteria</taxon>
        <taxon>Bacillati</taxon>
        <taxon>Bacillota</taxon>
        <taxon>Clostridia</taxon>
        <taxon>Lachnospirales</taxon>
        <taxon>Lachnospiraceae</taxon>
    </lineage>
</organism>
<dbReference type="OrthoDB" id="9798559at2"/>
<evidence type="ECO:0000313" key="1">
    <source>
        <dbReference type="EMBL" id="HJF93188.1"/>
    </source>
</evidence>
<reference evidence="1" key="1">
    <citation type="journal article" date="2021" name="PeerJ">
        <title>Extensive microbial diversity within the chicken gut microbiome revealed by metagenomics and culture.</title>
        <authorList>
            <person name="Gilroy R."/>
            <person name="Ravi A."/>
            <person name="Getino M."/>
            <person name="Pursley I."/>
            <person name="Horton D.L."/>
            <person name="Alikhan N.F."/>
            <person name="Baker D."/>
            <person name="Gharbi K."/>
            <person name="Hall N."/>
            <person name="Watson M."/>
            <person name="Adriaenssens E.M."/>
            <person name="Foster-Nyarko E."/>
            <person name="Jarju S."/>
            <person name="Secka A."/>
            <person name="Antonio M."/>
            <person name="Oren A."/>
            <person name="Chaudhuri R.R."/>
            <person name="La Ragione R."/>
            <person name="Hildebrand F."/>
            <person name="Pallen M.J."/>
        </authorList>
    </citation>
    <scope>NUCLEOTIDE SEQUENCE</scope>
    <source>
        <strain evidence="1">ChiSjej5B23-16112</strain>
    </source>
</reference>
<accession>A0A921LDG7</accession>
<dbReference type="Proteomes" id="UP000769156">
    <property type="component" value="Unassembled WGS sequence"/>
</dbReference>
<gene>
    <name evidence="1" type="primary">thiS</name>
    <name evidence="1" type="ORF">K8V82_00145</name>
</gene>
<dbReference type="InterPro" id="IPR010035">
    <property type="entry name" value="Thi_S"/>
</dbReference>
<dbReference type="PANTHER" id="PTHR34472:SF1">
    <property type="entry name" value="SULFUR CARRIER PROTEIN THIS"/>
    <property type="match status" value="1"/>
</dbReference>
<dbReference type="Pfam" id="PF02597">
    <property type="entry name" value="ThiS"/>
    <property type="match status" value="1"/>
</dbReference>
<dbReference type="RefSeq" id="WP_076778386.1">
    <property type="nucleotide sequence ID" value="NZ_CALKQL010000019.1"/>
</dbReference>
<dbReference type="SUPFAM" id="SSF54285">
    <property type="entry name" value="MoaD/ThiS"/>
    <property type="match status" value="1"/>
</dbReference>
<dbReference type="NCBIfam" id="TIGR01683">
    <property type="entry name" value="thiS"/>
    <property type="match status" value="1"/>
</dbReference>
<dbReference type="InterPro" id="IPR016155">
    <property type="entry name" value="Mopterin_synth/thiamin_S_b"/>
</dbReference>